<reference evidence="8 9" key="1">
    <citation type="submission" date="2018-10" db="EMBL/GenBank/DDBJ databases">
        <title>A high-quality apple genome assembly.</title>
        <authorList>
            <person name="Hu J."/>
        </authorList>
    </citation>
    <scope>NUCLEOTIDE SEQUENCE [LARGE SCALE GENOMIC DNA]</scope>
    <source>
        <strain evidence="9">cv. HFTH1</strain>
        <tissue evidence="8">Young leaf</tissue>
    </source>
</reference>
<feature type="domain" description="RNA 3'-terminal phosphate cyclase" evidence="6">
    <location>
        <begin position="47"/>
        <end position="367"/>
    </location>
</feature>
<evidence type="ECO:0000256" key="2">
    <source>
        <dbReference type="ARBA" id="ARBA00007089"/>
    </source>
</evidence>
<dbReference type="FunFam" id="3.30.360.20:FF:000001">
    <property type="entry name" value="RNA terminal phosphate cyclase-like 1"/>
    <property type="match status" value="1"/>
</dbReference>
<gene>
    <name evidence="8" type="ORF">DVH24_011061</name>
</gene>
<comment type="similarity">
    <text evidence="2">Belongs to the RNA 3'-terminal cyclase family. Type 2 subfamily.</text>
</comment>
<accession>A0A498JUJ7</accession>
<evidence type="ECO:0000256" key="4">
    <source>
        <dbReference type="ARBA" id="ARBA00023242"/>
    </source>
</evidence>
<dbReference type="GO" id="GO:0032299">
    <property type="term" value="C:ribonuclease H2 complex"/>
    <property type="evidence" value="ECO:0007669"/>
    <property type="project" value="InterPro"/>
</dbReference>
<dbReference type="CDD" id="cd00875">
    <property type="entry name" value="RNA_Cyclase_Class_I"/>
    <property type="match status" value="1"/>
</dbReference>
<dbReference type="Gene3D" id="2.40.128.680">
    <property type="match status" value="1"/>
</dbReference>
<dbReference type="AlphaFoldDB" id="A0A498JUJ7"/>
<dbReference type="SUPFAM" id="SSF55205">
    <property type="entry name" value="EPT/RTPC-like"/>
    <property type="match status" value="1"/>
</dbReference>
<evidence type="ECO:0000313" key="9">
    <source>
        <dbReference type="Proteomes" id="UP000290289"/>
    </source>
</evidence>
<dbReference type="InterPro" id="IPR013924">
    <property type="entry name" value="RNase_H2_suC"/>
</dbReference>
<dbReference type="InterPro" id="IPR037136">
    <property type="entry name" value="RNA3'_phos_cyclase_dom_sf"/>
</dbReference>
<dbReference type="GO" id="GO:0000479">
    <property type="term" value="P:endonucleolytic cleavage of tricistronic rRNA transcript (SSU-rRNA, 5.8S rRNA, LSU-rRNA)"/>
    <property type="evidence" value="ECO:0007669"/>
    <property type="project" value="TreeGrafter"/>
</dbReference>
<dbReference type="PANTHER" id="PTHR11096">
    <property type="entry name" value="RNA 3' TERMINAL PHOSPHATE CYCLASE"/>
    <property type="match status" value="1"/>
</dbReference>
<dbReference type="InterPro" id="IPR000228">
    <property type="entry name" value="RNA3'_term_phos_cyc"/>
</dbReference>
<proteinExistence type="inferred from homology"/>
<dbReference type="NCBIfam" id="TIGR03400">
    <property type="entry name" value="18S_RNA_Rcl1p"/>
    <property type="match status" value="1"/>
</dbReference>
<feature type="region of interest" description="Disordered" evidence="5">
    <location>
        <begin position="1"/>
        <end position="33"/>
    </location>
</feature>
<protein>
    <recommendedName>
        <fullName evidence="10">RNA 3'-terminal phosphate cyclase domain-containing protein</fullName>
    </recommendedName>
</protein>
<dbReference type="InterPro" id="IPR020719">
    <property type="entry name" value="RNA3'_term_phos_cycl-like_CS"/>
</dbReference>
<dbReference type="Pfam" id="PF01137">
    <property type="entry name" value="RTC"/>
    <property type="match status" value="1"/>
</dbReference>
<feature type="non-terminal residue" evidence="8">
    <location>
        <position position="1"/>
    </location>
</feature>
<dbReference type="CDD" id="cd09271">
    <property type="entry name" value="RNase_H2-C"/>
    <property type="match status" value="1"/>
</dbReference>
<organism evidence="8 9">
    <name type="scientific">Malus domestica</name>
    <name type="common">Apple</name>
    <name type="synonym">Pyrus malus</name>
    <dbReference type="NCBI Taxonomy" id="3750"/>
    <lineage>
        <taxon>Eukaryota</taxon>
        <taxon>Viridiplantae</taxon>
        <taxon>Streptophyta</taxon>
        <taxon>Embryophyta</taxon>
        <taxon>Tracheophyta</taxon>
        <taxon>Spermatophyta</taxon>
        <taxon>Magnoliopsida</taxon>
        <taxon>eudicotyledons</taxon>
        <taxon>Gunneridae</taxon>
        <taxon>Pentapetalae</taxon>
        <taxon>rosids</taxon>
        <taxon>fabids</taxon>
        <taxon>Rosales</taxon>
        <taxon>Rosaceae</taxon>
        <taxon>Amygdaloideae</taxon>
        <taxon>Maleae</taxon>
        <taxon>Malus</taxon>
    </lineage>
</organism>
<dbReference type="Pfam" id="PF08615">
    <property type="entry name" value="RNase_H2_suC"/>
    <property type="match status" value="1"/>
</dbReference>
<evidence type="ECO:0000256" key="5">
    <source>
        <dbReference type="SAM" id="MobiDB-lite"/>
    </source>
</evidence>
<dbReference type="GO" id="GO:0005730">
    <property type="term" value="C:nucleolus"/>
    <property type="evidence" value="ECO:0007669"/>
    <property type="project" value="UniProtKB-SubCell"/>
</dbReference>
<keyword evidence="3" id="KW-0690">Ribosome biogenesis</keyword>
<dbReference type="Pfam" id="PF05189">
    <property type="entry name" value="RTC_insert"/>
    <property type="match status" value="1"/>
</dbReference>
<keyword evidence="9" id="KW-1185">Reference proteome</keyword>
<dbReference type="EMBL" id="RDQH01000331">
    <property type="protein sequence ID" value="RXH98736.1"/>
    <property type="molecule type" value="Genomic_DNA"/>
</dbReference>
<dbReference type="Gene3D" id="3.30.360.20">
    <property type="entry name" value="RNA 3'-terminal phosphate cyclase, insert domain"/>
    <property type="match status" value="1"/>
</dbReference>
<evidence type="ECO:0000313" key="8">
    <source>
        <dbReference type="EMBL" id="RXH98736.1"/>
    </source>
</evidence>
<dbReference type="STRING" id="3750.A0A498JUJ7"/>
<evidence type="ECO:0000259" key="7">
    <source>
        <dbReference type="Pfam" id="PF05189"/>
    </source>
</evidence>
<sequence length="538" mass="58802">TLCNKSQDGLIAPSKQFAKPPSPPPSAEKLTDQREAKMGKASYKKLTGSQNLRQRLVLAALASTPVLIEDIRAEETWPGLRPHEVSFLRLLEKVSDDCVVEINETGTKLKFKPVIVMGGRNLVHDCGLSRAVGYFLEPLFVLGLFAKKPLTITLKELKASNLWFWNTNDSKDPSVDTFRSTTLPMLKHFGVPSERLDLKIQSRGSAPQGGGEVFLSIPIVQSLTAVNWTDEGMVKRIRGVTFSTTVSTKFENTMVYAARGIFNLLLPDVHVFTDHKSGPQAGHSPGYGISLVAETTSGCCISADTAISYSRGEDIAELEDEGKKELMPPEDVGVQIANILLGEIEQGGVVDSTHQGLLFLLCALFPQDVSKGTQGSIVLRRHGKGESQEEEERAVDLSGQVHLLPCSIKFNGPSNVSQYFKPKPTGIESEGLRTQEACFRGRKLQGASISVPDGYSGFVLGKKSLGKRNLSDNSDGSSNCWEMNAKYKSITYWNHDSLPSQDDGFLRCFHWLSVAKSMHKPTTAEDLVSASAALEKMN</sequence>
<evidence type="ECO:0000259" key="6">
    <source>
        <dbReference type="Pfam" id="PF01137"/>
    </source>
</evidence>
<dbReference type="Proteomes" id="UP000290289">
    <property type="component" value="Chromosome 5"/>
</dbReference>
<dbReference type="GO" id="GO:0004521">
    <property type="term" value="F:RNA endonuclease activity"/>
    <property type="evidence" value="ECO:0007669"/>
    <property type="project" value="TreeGrafter"/>
</dbReference>
<dbReference type="InterPro" id="IPR036553">
    <property type="entry name" value="RPTC_insert"/>
</dbReference>
<dbReference type="InterPro" id="IPR016443">
    <property type="entry name" value="RNA3'_term_phos_cyc_type_2"/>
</dbReference>
<name>A0A498JUJ7_MALDO</name>
<evidence type="ECO:0000256" key="1">
    <source>
        <dbReference type="ARBA" id="ARBA00004604"/>
    </source>
</evidence>
<dbReference type="PROSITE" id="PS01287">
    <property type="entry name" value="RTC"/>
    <property type="match status" value="1"/>
</dbReference>
<dbReference type="Gene3D" id="3.65.10.20">
    <property type="entry name" value="RNA 3'-terminal phosphate cyclase domain"/>
    <property type="match status" value="1"/>
</dbReference>
<dbReference type="InterPro" id="IPR013791">
    <property type="entry name" value="RNA3'-term_phos_cycl_insert"/>
</dbReference>
<feature type="domain" description="RNA 3'-terminal phosphate cyclase insert" evidence="7">
    <location>
        <begin position="229"/>
        <end position="345"/>
    </location>
</feature>
<dbReference type="PANTHER" id="PTHR11096:SF1">
    <property type="entry name" value="RNA 3'-TERMINAL PHOSPHATE CYCLASE-LIKE PROTEIN"/>
    <property type="match status" value="1"/>
</dbReference>
<evidence type="ECO:0000256" key="3">
    <source>
        <dbReference type="ARBA" id="ARBA00022517"/>
    </source>
</evidence>
<dbReference type="InterPro" id="IPR013792">
    <property type="entry name" value="RNA3'P_cycl/enolpyr_Trfase_a/b"/>
</dbReference>
<keyword evidence="4" id="KW-0539">Nucleus</keyword>
<comment type="caution">
    <text evidence="8">The sequence shown here is derived from an EMBL/GenBank/DDBJ whole genome shotgun (WGS) entry which is preliminary data.</text>
</comment>
<comment type="subcellular location">
    <subcellularLocation>
        <location evidence="1">Nucleus</location>
        <location evidence="1">Nucleolus</location>
    </subcellularLocation>
</comment>
<dbReference type="GO" id="GO:0006401">
    <property type="term" value="P:RNA catabolic process"/>
    <property type="evidence" value="ECO:0007669"/>
    <property type="project" value="InterPro"/>
</dbReference>
<evidence type="ECO:0008006" key="10">
    <source>
        <dbReference type="Google" id="ProtNLM"/>
    </source>
</evidence>
<dbReference type="InterPro" id="IPR023797">
    <property type="entry name" value="RNA3'_phos_cyclase_dom"/>
</dbReference>